<evidence type="ECO:0000313" key="4">
    <source>
        <dbReference type="EMBL" id="ADT83494.1"/>
    </source>
</evidence>
<dbReference type="InterPro" id="IPR029057">
    <property type="entry name" value="PRTase-like"/>
</dbReference>
<organism evidence="4 5">
    <name type="scientific">Thermococcus barophilus (strain DSM 11836 / MP)</name>
    <dbReference type="NCBI Taxonomy" id="391623"/>
    <lineage>
        <taxon>Archaea</taxon>
        <taxon>Methanobacteriati</taxon>
        <taxon>Methanobacteriota</taxon>
        <taxon>Thermococci</taxon>
        <taxon>Thermococcales</taxon>
        <taxon>Thermococcaceae</taxon>
        <taxon>Thermococcus</taxon>
    </lineage>
</organism>
<dbReference type="Proteomes" id="UP000007478">
    <property type="component" value="Chromosome"/>
</dbReference>
<keyword evidence="1 4" id="KW-0328">Glycosyltransferase</keyword>
<evidence type="ECO:0000313" key="5">
    <source>
        <dbReference type="Proteomes" id="UP000007478"/>
    </source>
</evidence>
<dbReference type="PANTHER" id="PTHR43363">
    <property type="entry name" value="HYPOXANTHINE PHOSPHORIBOSYLTRANSFERASE"/>
    <property type="match status" value="1"/>
</dbReference>
<name>F0LJV7_THEBM</name>
<feature type="domain" description="Phosphoribosyltransferase" evidence="3">
    <location>
        <begin position="23"/>
        <end position="163"/>
    </location>
</feature>
<keyword evidence="2" id="KW-0808">Transferase</keyword>
<dbReference type="EMBL" id="CP002372">
    <property type="protein sequence ID" value="ADT83494.1"/>
    <property type="molecule type" value="Genomic_DNA"/>
</dbReference>
<dbReference type="Gene3D" id="3.40.50.2020">
    <property type="match status" value="1"/>
</dbReference>
<evidence type="ECO:0000256" key="2">
    <source>
        <dbReference type="ARBA" id="ARBA00022679"/>
    </source>
</evidence>
<dbReference type="GO" id="GO:0016757">
    <property type="term" value="F:glycosyltransferase activity"/>
    <property type="evidence" value="ECO:0007669"/>
    <property type="project" value="UniProtKB-KW"/>
</dbReference>
<dbReference type="InterPro" id="IPR000836">
    <property type="entry name" value="PRTase_dom"/>
</dbReference>
<dbReference type="CDD" id="cd06223">
    <property type="entry name" value="PRTases_typeI"/>
    <property type="match status" value="1"/>
</dbReference>
<dbReference type="KEGG" id="tba:TERMP_00517"/>
<reference evidence="4 5" key="1">
    <citation type="journal article" date="2011" name="J. Bacteriol.">
        <title>Complete genome sequence of the hyperthermophilic, piezophilic, heterotrophic, and carboxydotrophic archaeon Thermococcus barophilus MP.</title>
        <authorList>
            <person name="Vannier P."/>
            <person name="Marteinsson V.T."/>
            <person name="Fridjonsson O.H."/>
            <person name="Oger P."/>
            <person name="Jebbar M."/>
        </authorList>
    </citation>
    <scope>NUCLEOTIDE SEQUENCE [LARGE SCALE GENOMIC DNA]</scope>
    <source>
        <strain evidence="5">DSM 11836 / MP</strain>
    </source>
</reference>
<proteinExistence type="predicted"/>
<evidence type="ECO:0000259" key="3">
    <source>
        <dbReference type="Pfam" id="PF00156"/>
    </source>
</evidence>
<dbReference type="eggNOG" id="arCOG00040">
    <property type="taxonomic scope" value="Archaea"/>
</dbReference>
<dbReference type="AlphaFoldDB" id="F0LJV7"/>
<accession>F0LJV7</accession>
<dbReference type="Pfam" id="PF00156">
    <property type="entry name" value="Pribosyltran"/>
    <property type="match status" value="1"/>
</dbReference>
<sequence>MPNSLTPLREIMKKFPAYLASWDDIERWAKGGAQKILDEGWKPDVVVGLARGGWVPARLYCDYLGIKDLVSIKVEHWGITATPDGKAKLKYGTEYPFEGKKVLIVDDIADTGESLTLAKSYVESKSPAEVKAATLLVIKTSKFRPDYYGEEIDWAWIVFPWNFVEDMINLTNNLFEEKEKLTTDEIIALFRELHGIEVPKERLEHALGIAEKRKIFKREGEFWLKP</sequence>
<dbReference type="HOGENOM" id="CLU_080904_0_0_2"/>
<dbReference type="PANTHER" id="PTHR43363:SF2">
    <property type="entry name" value="PHOSPHORIBOSYLTRANSFERASE"/>
    <property type="match status" value="1"/>
</dbReference>
<protein>
    <submittedName>
        <fullName evidence="4">Xanthine-guanine phosphoribosyltransferase</fullName>
    </submittedName>
</protein>
<evidence type="ECO:0000256" key="1">
    <source>
        <dbReference type="ARBA" id="ARBA00022676"/>
    </source>
</evidence>
<keyword evidence="5" id="KW-1185">Reference proteome</keyword>
<dbReference type="PATRIC" id="fig|391623.17.peg.517"/>
<gene>
    <name evidence="4" type="ordered locus">TERMP_00517</name>
</gene>
<dbReference type="SUPFAM" id="SSF53271">
    <property type="entry name" value="PRTase-like"/>
    <property type="match status" value="1"/>
</dbReference>